<sequence>MITTLLVDEKLIAEARVVAAIKGTNLNQLVHDYLATIIHQQKAGASFAEFTTLSGQGKAHTWAFNRDELHERT</sequence>
<evidence type="ECO:0000313" key="1">
    <source>
        <dbReference type="EMBL" id="SKA74953.1"/>
    </source>
</evidence>
<protein>
    <submittedName>
        <fullName evidence="1">Uncharacterized protein</fullName>
    </submittedName>
</protein>
<organism evidence="1 2">
    <name type="scientific">Thiothrix eikelboomii</name>
    <dbReference type="NCBI Taxonomy" id="92487"/>
    <lineage>
        <taxon>Bacteria</taxon>
        <taxon>Pseudomonadati</taxon>
        <taxon>Pseudomonadota</taxon>
        <taxon>Gammaproteobacteria</taxon>
        <taxon>Thiotrichales</taxon>
        <taxon>Thiotrichaceae</taxon>
        <taxon>Thiothrix</taxon>
    </lineage>
</organism>
<keyword evidence="2" id="KW-1185">Reference proteome</keyword>
<evidence type="ECO:0000313" key="2">
    <source>
        <dbReference type="Proteomes" id="UP000190460"/>
    </source>
</evidence>
<dbReference type="AlphaFoldDB" id="A0A1T4WCE0"/>
<proteinExistence type="predicted"/>
<accession>A0A1T4WCE0</accession>
<dbReference type="RefSeq" id="WP_078921924.1">
    <property type="nucleotide sequence ID" value="NZ_FUYB01000005.1"/>
</dbReference>
<dbReference type="EMBL" id="FUYB01000005">
    <property type="protein sequence ID" value="SKA74953.1"/>
    <property type="molecule type" value="Genomic_DNA"/>
</dbReference>
<dbReference type="OrthoDB" id="9155030at2"/>
<gene>
    <name evidence="1" type="ORF">SAMN02745130_01447</name>
</gene>
<dbReference type="Proteomes" id="UP000190460">
    <property type="component" value="Unassembled WGS sequence"/>
</dbReference>
<name>A0A1T4WCE0_9GAMM</name>
<dbReference type="STRING" id="92487.SAMN02745130_01447"/>
<reference evidence="2" key="1">
    <citation type="submission" date="2017-02" db="EMBL/GenBank/DDBJ databases">
        <authorList>
            <person name="Varghese N."/>
            <person name="Submissions S."/>
        </authorList>
    </citation>
    <scope>NUCLEOTIDE SEQUENCE [LARGE SCALE GENOMIC DNA]</scope>
    <source>
        <strain evidence="2">ATCC 49788</strain>
    </source>
</reference>